<sequence length="347" mass="36196">MTDLHYGEDAEQDARSDVLQRSVLAAERPDLVVFSGDMVSGWMCGEGAAPPAHAGDDSGGGDGNASAGSCSPGWYEARWEQLTAAVREASIPWAVVLGNHDDEADLSRREVVDLAVHTGGPLSVTCQGPAGISGASNYWLDIHPPLGEAPAGGQAVAQCGGDAGAGAGCGEGAPADAAARVWLLDSQNSGCPPLTSGWGCVGDDAVAWVNASLAGMPRVPSLAFVHIPVPQFEAAWSEGWPAVGRKTEEVSCPDRDSGLFGLARAADIHAIYSGHDHSNDFSGVIDGVRLAFGRKSRYGSYGPPPGWQRGARVVRLRVGEDTAESETWIRQEDGSVEWQHESDQLSA</sequence>
<dbReference type="CDD" id="cd07383">
    <property type="entry name" value="MPP_Dcr2"/>
    <property type="match status" value="1"/>
</dbReference>
<dbReference type="PANTHER" id="PTHR32440">
    <property type="entry name" value="PHOSPHATASE DCR2-RELATED-RELATED"/>
    <property type="match status" value="1"/>
</dbReference>
<evidence type="ECO:0000313" key="3">
    <source>
        <dbReference type="Proteomes" id="UP000239649"/>
    </source>
</evidence>
<organism evidence="2 3">
    <name type="scientific">Micractinium conductrix</name>
    <dbReference type="NCBI Taxonomy" id="554055"/>
    <lineage>
        <taxon>Eukaryota</taxon>
        <taxon>Viridiplantae</taxon>
        <taxon>Chlorophyta</taxon>
        <taxon>core chlorophytes</taxon>
        <taxon>Trebouxiophyceae</taxon>
        <taxon>Chlorellales</taxon>
        <taxon>Chlorellaceae</taxon>
        <taxon>Chlorella clade</taxon>
        <taxon>Micractinium</taxon>
    </lineage>
</organism>
<name>A0A2P6VLP5_9CHLO</name>
<dbReference type="AlphaFoldDB" id="A0A2P6VLP5"/>
<dbReference type="GO" id="GO:0005737">
    <property type="term" value="C:cytoplasm"/>
    <property type="evidence" value="ECO:0007669"/>
    <property type="project" value="TreeGrafter"/>
</dbReference>
<dbReference type="GO" id="GO:0016788">
    <property type="term" value="F:hydrolase activity, acting on ester bonds"/>
    <property type="evidence" value="ECO:0007669"/>
    <property type="project" value="TreeGrafter"/>
</dbReference>
<dbReference type="PANTHER" id="PTHR32440:SF11">
    <property type="entry name" value="METALLOPHOSPHOESTERASE DOMAIN-CONTAINING PROTEIN"/>
    <property type="match status" value="1"/>
</dbReference>
<dbReference type="Proteomes" id="UP000239649">
    <property type="component" value="Unassembled WGS sequence"/>
</dbReference>
<dbReference type="STRING" id="554055.A0A2P6VLP5"/>
<reference evidence="2 3" key="1">
    <citation type="journal article" date="2018" name="Plant J.">
        <title>Genome sequences of Chlorella sorokiniana UTEX 1602 and Micractinium conductrix SAG 241.80: implications to maltose excretion by a green alga.</title>
        <authorList>
            <person name="Arriola M.B."/>
            <person name="Velmurugan N."/>
            <person name="Zhang Y."/>
            <person name="Plunkett M.H."/>
            <person name="Hondzo H."/>
            <person name="Barney B.M."/>
        </authorList>
    </citation>
    <scope>NUCLEOTIDE SEQUENCE [LARGE SCALE GENOMIC DNA]</scope>
    <source>
        <strain evidence="2 3">SAG 241.80</strain>
    </source>
</reference>
<protein>
    <submittedName>
        <fullName evidence="2">Metallophosphoesterase</fullName>
    </submittedName>
</protein>
<evidence type="ECO:0000313" key="2">
    <source>
        <dbReference type="EMBL" id="PSC75026.1"/>
    </source>
</evidence>
<gene>
    <name evidence="2" type="ORF">C2E20_1969</name>
</gene>
<dbReference type="Pfam" id="PF00149">
    <property type="entry name" value="Metallophos"/>
    <property type="match status" value="1"/>
</dbReference>
<accession>A0A2P6VLP5</accession>
<proteinExistence type="predicted"/>
<dbReference type="InterPro" id="IPR004843">
    <property type="entry name" value="Calcineurin-like_PHP"/>
</dbReference>
<keyword evidence="3" id="KW-1185">Reference proteome</keyword>
<dbReference type="Gene3D" id="3.60.21.10">
    <property type="match status" value="2"/>
</dbReference>
<dbReference type="SUPFAM" id="SSF56300">
    <property type="entry name" value="Metallo-dependent phosphatases"/>
    <property type="match status" value="1"/>
</dbReference>
<evidence type="ECO:0000259" key="1">
    <source>
        <dbReference type="Pfam" id="PF00149"/>
    </source>
</evidence>
<dbReference type="InterPro" id="IPR029052">
    <property type="entry name" value="Metallo-depent_PP-like"/>
</dbReference>
<feature type="domain" description="Calcineurin-like phosphoesterase" evidence="1">
    <location>
        <begin position="2"/>
        <end position="107"/>
    </location>
</feature>
<dbReference type="OrthoDB" id="783096at2759"/>
<comment type="caution">
    <text evidence="2">The sequence shown here is derived from an EMBL/GenBank/DDBJ whole genome shotgun (WGS) entry which is preliminary data.</text>
</comment>
<dbReference type="EMBL" id="LHPF02000003">
    <property type="protein sequence ID" value="PSC75026.1"/>
    <property type="molecule type" value="Genomic_DNA"/>
</dbReference>